<dbReference type="RefSeq" id="WP_138615802.1">
    <property type="nucleotide sequence ID" value="NZ_VCAO01000001.1"/>
</dbReference>
<evidence type="ECO:0000256" key="8">
    <source>
        <dbReference type="ARBA" id="ARBA00023136"/>
    </source>
</evidence>
<keyword evidence="5 12" id="KW-0732">Signal</keyword>
<keyword evidence="7 11" id="KW-0798">TonB box</keyword>
<dbReference type="GO" id="GO:0009279">
    <property type="term" value="C:cell outer membrane"/>
    <property type="evidence" value="ECO:0007669"/>
    <property type="project" value="UniProtKB-SubCell"/>
</dbReference>
<feature type="signal peptide" evidence="12">
    <location>
        <begin position="1"/>
        <end position="19"/>
    </location>
</feature>
<evidence type="ECO:0000313" key="16">
    <source>
        <dbReference type="Proteomes" id="UP000309668"/>
    </source>
</evidence>
<evidence type="ECO:0000256" key="12">
    <source>
        <dbReference type="SAM" id="SignalP"/>
    </source>
</evidence>
<dbReference type="Pfam" id="PF07715">
    <property type="entry name" value="Plug"/>
    <property type="match status" value="1"/>
</dbReference>
<keyword evidence="15" id="KW-0675">Receptor</keyword>
<feature type="domain" description="TonB-dependent receptor-like beta-barrel" evidence="13">
    <location>
        <begin position="275"/>
        <end position="625"/>
    </location>
</feature>
<name>A0A5S3P9M7_9SPHN</name>
<dbReference type="CDD" id="cd01347">
    <property type="entry name" value="ligand_gated_channel"/>
    <property type="match status" value="1"/>
</dbReference>
<evidence type="ECO:0000256" key="3">
    <source>
        <dbReference type="ARBA" id="ARBA00022452"/>
    </source>
</evidence>
<comment type="subcellular location">
    <subcellularLocation>
        <location evidence="1 10">Cell outer membrane</location>
        <topology evidence="1 10">Multi-pass membrane protein</topology>
    </subcellularLocation>
</comment>
<dbReference type="InterPro" id="IPR039426">
    <property type="entry name" value="TonB-dep_rcpt-like"/>
</dbReference>
<dbReference type="SUPFAM" id="SSF56935">
    <property type="entry name" value="Porins"/>
    <property type="match status" value="1"/>
</dbReference>
<evidence type="ECO:0000256" key="11">
    <source>
        <dbReference type="RuleBase" id="RU003357"/>
    </source>
</evidence>
<keyword evidence="9 10" id="KW-0998">Cell outer membrane</keyword>
<dbReference type="InterPro" id="IPR000531">
    <property type="entry name" value="Beta-barrel_TonB"/>
</dbReference>
<evidence type="ECO:0000256" key="1">
    <source>
        <dbReference type="ARBA" id="ARBA00004571"/>
    </source>
</evidence>
<evidence type="ECO:0000256" key="10">
    <source>
        <dbReference type="PROSITE-ProRule" id="PRU01360"/>
    </source>
</evidence>
<dbReference type="Proteomes" id="UP000309668">
    <property type="component" value="Unassembled WGS sequence"/>
</dbReference>
<dbReference type="InterPro" id="IPR012910">
    <property type="entry name" value="Plug_dom"/>
</dbReference>
<dbReference type="Gene3D" id="2.40.170.20">
    <property type="entry name" value="TonB-dependent receptor, beta-barrel domain"/>
    <property type="match status" value="1"/>
</dbReference>
<accession>A0A5S3P9M7</accession>
<feature type="chain" id="PRO_5024415200" evidence="12">
    <location>
        <begin position="20"/>
        <end position="651"/>
    </location>
</feature>
<keyword evidence="16" id="KW-1185">Reference proteome</keyword>
<evidence type="ECO:0000256" key="6">
    <source>
        <dbReference type="ARBA" id="ARBA00023065"/>
    </source>
</evidence>
<dbReference type="Gene3D" id="2.170.130.10">
    <property type="entry name" value="TonB-dependent receptor, plug domain"/>
    <property type="match status" value="1"/>
</dbReference>
<evidence type="ECO:0000313" key="15">
    <source>
        <dbReference type="EMBL" id="TMM50204.1"/>
    </source>
</evidence>
<dbReference type="PROSITE" id="PS52016">
    <property type="entry name" value="TONB_DEPENDENT_REC_3"/>
    <property type="match status" value="1"/>
</dbReference>
<proteinExistence type="inferred from homology"/>
<keyword evidence="2 10" id="KW-0813">Transport</keyword>
<reference evidence="15 16" key="1">
    <citation type="submission" date="2019-05" db="EMBL/GenBank/DDBJ databases">
        <title>Erythrobacter marisflavi sp. nov., isolated from isolated from water of an estuary environment.</title>
        <authorList>
            <person name="Yoon J.-H."/>
        </authorList>
    </citation>
    <scope>NUCLEOTIDE SEQUENCE [LARGE SCALE GENOMIC DNA]</scope>
    <source>
        <strain evidence="15 16">KEM-5</strain>
    </source>
</reference>
<keyword evidence="4 10" id="KW-0812">Transmembrane</keyword>
<evidence type="ECO:0000256" key="7">
    <source>
        <dbReference type="ARBA" id="ARBA00023077"/>
    </source>
</evidence>
<sequence>MYKFLLFLTASALPGVAAAQSADSDPAEAALAEIVERQDAARQPVELPDGRATQPVTLDAATITVTATGLGTTIQSTGQAVVVIDRKEIEQVQGADITRVLQRTPGLSLSRNGGAGSFTGVNLRGANAEQLLVLVDGVRVADPASPSGGFDFGNLLTGTVGKLDLLRGSNSTIWGSDAIGGVLDIATCGGSGVQGSFEYGARDTRFAQAAGGLETGALALGLTGSWFATDGFSAAANGTEPDGFEQFALGGSVFADVTDQLEVFAHANWSEGTLDIDGFAAPSFTLGDTAETQDTRRLWGDVGFAYYGNDLTLRAAYSMADTERDNFDPAAGSAPTFASDGHSERVQLRGEYRVLGGLSVAFGGEREWTAYSTSFNAREETGISGAYVQLGWVMGRLAAHIGSRIDDHDIFGTKTSFGADVSYGLGSDWRVRASVGEGFKAPTLFQLLSDFGNPRLRPEESTSFDIGIEQGQRGRGTHLALTAFRRDSADLIAFVSCFGATGGLCTDRPFGTYANTASARAQGIEAEAGIAVAEGFRLSAVYSLIDAEDRISGNELARRPRHSATLFADYEAAFGLRLGADLRLVSDSFDNAANSIRLDNYAVFDLRAAMPVSDVFEVFGRVENLFAENYQTAAGYASPGRGAFIGVRAAM</sequence>
<dbReference type="InterPro" id="IPR036942">
    <property type="entry name" value="Beta-barrel_TonB_sf"/>
</dbReference>
<dbReference type="EMBL" id="VCAO01000001">
    <property type="protein sequence ID" value="TMM50204.1"/>
    <property type="molecule type" value="Genomic_DNA"/>
</dbReference>
<dbReference type="PANTHER" id="PTHR30069">
    <property type="entry name" value="TONB-DEPENDENT OUTER MEMBRANE RECEPTOR"/>
    <property type="match status" value="1"/>
</dbReference>
<comment type="similarity">
    <text evidence="10 11">Belongs to the TonB-dependent receptor family.</text>
</comment>
<dbReference type="GO" id="GO:0015889">
    <property type="term" value="P:cobalamin transport"/>
    <property type="evidence" value="ECO:0007669"/>
    <property type="project" value="TreeGrafter"/>
</dbReference>
<evidence type="ECO:0000256" key="5">
    <source>
        <dbReference type="ARBA" id="ARBA00022729"/>
    </source>
</evidence>
<dbReference type="PANTHER" id="PTHR30069:SF53">
    <property type="entry name" value="COLICIN I RECEPTOR-RELATED"/>
    <property type="match status" value="1"/>
</dbReference>
<gene>
    <name evidence="15" type="ORF">FEV51_03195</name>
</gene>
<dbReference type="Pfam" id="PF00593">
    <property type="entry name" value="TonB_dep_Rec_b-barrel"/>
    <property type="match status" value="1"/>
</dbReference>
<dbReference type="GO" id="GO:0006811">
    <property type="term" value="P:monoatomic ion transport"/>
    <property type="evidence" value="ECO:0007669"/>
    <property type="project" value="UniProtKB-KW"/>
</dbReference>
<dbReference type="InterPro" id="IPR037066">
    <property type="entry name" value="Plug_dom_sf"/>
</dbReference>
<evidence type="ECO:0000259" key="13">
    <source>
        <dbReference type="Pfam" id="PF00593"/>
    </source>
</evidence>
<organism evidence="15 16">
    <name type="scientific">Qipengyuania marisflavi</name>
    <dbReference type="NCBI Taxonomy" id="2486356"/>
    <lineage>
        <taxon>Bacteria</taxon>
        <taxon>Pseudomonadati</taxon>
        <taxon>Pseudomonadota</taxon>
        <taxon>Alphaproteobacteria</taxon>
        <taxon>Sphingomonadales</taxon>
        <taxon>Erythrobacteraceae</taxon>
        <taxon>Qipengyuania</taxon>
    </lineage>
</organism>
<feature type="domain" description="TonB-dependent receptor plug" evidence="14">
    <location>
        <begin position="74"/>
        <end position="182"/>
    </location>
</feature>
<evidence type="ECO:0000256" key="2">
    <source>
        <dbReference type="ARBA" id="ARBA00022448"/>
    </source>
</evidence>
<dbReference type="OrthoDB" id="9796221at2"/>
<keyword evidence="8 10" id="KW-0472">Membrane</keyword>
<dbReference type="AlphaFoldDB" id="A0A5S3P9M7"/>
<evidence type="ECO:0000256" key="9">
    <source>
        <dbReference type="ARBA" id="ARBA00023237"/>
    </source>
</evidence>
<keyword evidence="6" id="KW-0406">Ion transport</keyword>
<protein>
    <submittedName>
        <fullName evidence="15">TonB-dependent receptor</fullName>
    </submittedName>
</protein>
<evidence type="ECO:0000256" key="4">
    <source>
        <dbReference type="ARBA" id="ARBA00022692"/>
    </source>
</evidence>
<comment type="caution">
    <text evidence="15">The sequence shown here is derived from an EMBL/GenBank/DDBJ whole genome shotgun (WGS) entry which is preliminary data.</text>
</comment>
<evidence type="ECO:0000259" key="14">
    <source>
        <dbReference type="Pfam" id="PF07715"/>
    </source>
</evidence>
<keyword evidence="3 10" id="KW-1134">Transmembrane beta strand</keyword>